<reference evidence="1" key="1">
    <citation type="submission" date="2023-07" db="EMBL/GenBank/DDBJ databases">
        <title>Genomic Encyclopedia of Type Strains, Phase IV (KMG-IV): sequencing the most valuable type-strain genomes for metagenomic binning, comparative biology and taxonomic classification.</title>
        <authorList>
            <person name="Goeker M."/>
        </authorList>
    </citation>
    <scope>NUCLEOTIDE SEQUENCE</scope>
    <source>
        <strain evidence="1">DSM 26174</strain>
    </source>
</reference>
<organism evidence="1 2">
    <name type="scientific">Aureibacter tunicatorum</name>
    <dbReference type="NCBI Taxonomy" id="866807"/>
    <lineage>
        <taxon>Bacteria</taxon>
        <taxon>Pseudomonadati</taxon>
        <taxon>Bacteroidota</taxon>
        <taxon>Cytophagia</taxon>
        <taxon>Cytophagales</taxon>
        <taxon>Persicobacteraceae</taxon>
        <taxon>Aureibacter</taxon>
    </lineage>
</organism>
<gene>
    <name evidence="1" type="ORF">HNQ88_005162</name>
</gene>
<keyword evidence="2" id="KW-1185">Reference proteome</keyword>
<accession>A0AAE3XTC2</accession>
<dbReference type="AlphaFoldDB" id="A0AAE3XTC2"/>
<dbReference type="RefSeq" id="WP_309943439.1">
    <property type="nucleotide sequence ID" value="NZ_AP025312.1"/>
</dbReference>
<dbReference type="Proteomes" id="UP001185092">
    <property type="component" value="Unassembled WGS sequence"/>
</dbReference>
<name>A0AAE3XTC2_9BACT</name>
<dbReference type="EMBL" id="JAVDQD010000018">
    <property type="protein sequence ID" value="MDR6242075.1"/>
    <property type="molecule type" value="Genomic_DNA"/>
</dbReference>
<sequence length="49" mass="5475">MKDLNHKEQVMIDGGMIDGGYIGRQVATQAIIYGAKAQQALREYFMGEK</sequence>
<comment type="caution">
    <text evidence="1">The sequence shown here is derived from an EMBL/GenBank/DDBJ whole genome shotgun (WGS) entry which is preliminary data.</text>
</comment>
<protein>
    <submittedName>
        <fullName evidence="1">Uncharacterized protein</fullName>
    </submittedName>
</protein>
<proteinExistence type="predicted"/>
<evidence type="ECO:0000313" key="2">
    <source>
        <dbReference type="Proteomes" id="UP001185092"/>
    </source>
</evidence>
<evidence type="ECO:0000313" key="1">
    <source>
        <dbReference type="EMBL" id="MDR6242075.1"/>
    </source>
</evidence>